<proteinExistence type="predicted"/>
<evidence type="ECO:0000313" key="1">
    <source>
        <dbReference type="EMBL" id="SVD59538.1"/>
    </source>
</evidence>
<organism evidence="1">
    <name type="scientific">marine metagenome</name>
    <dbReference type="NCBI Taxonomy" id="408172"/>
    <lineage>
        <taxon>unclassified sequences</taxon>
        <taxon>metagenomes</taxon>
        <taxon>ecological metagenomes</taxon>
    </lineage>
</organism>
<dbReference type="InterPro" id="IPR017850">
    <property type="entry name" value="Alkaline_phosphatase_core_sf"/>
</dbReference>
<accession>A0A382WN39</accession>
<evidence type="ECO:0008006" key="2">
    <source>
        <dbReference type="Google" id="ProtNLM"/>
    </source>
</evidence>
<dbReference type="SUPFAM" id="SSF53649">
    <property type="entry name" value="Alkaline phosphatase-like"/>
    <property type="match status" value="1"/>
</dbReference>
<reference evidence="1" key="1">
    <citation type="submission" date="2018-05" db="EMBL/GenBank/DDBJ databases">
        <authorList>
            <person name="Lanie J.A."/>
            <person name="Ng W.-L."/>
            <person name="Kazmierczak K.M."/>
            <person name="Andrzejewski T.M."/>
            <person name="Davidsen T.M."/>
            <person name="Wayne K.J."/>
            <person name="Tettelin H."/>
            <person name="Glass J.I."/>
            <person name="Rusch D."/>
            <person name="Podicherti R."/>
            <person name="Tsui H.-C.T."/>
            <person name="Winkler M.E."/>
        </authorList>
    </citation>
    <scope>NUCLEOTIDE SEQUENCE</scope>
</reference>
<dbReference type="EMBL" id="UINC01160729">
    <property type="protein sequence ID" value="SVD59538.1"/>
    <property type="molecule type" value="Genomic_DNA"/>
</dbReference>
<protein>
    <recommendedName>
        <fullName evidence="2">Sulfatase N-terminal domain-containing protein</fullName>
    </recommendedName>
</protein>
<name>A0A382WN39_9ZZZZ</name>
<sequence length="60" mass="6545">MAKRLVDRPGLRRYTTDMRFLATLIIVVAMSAIGQAIDKPNIIVIMADDLGYGDIGCYGA</sequence>
<gene>
    <name evidence="1" type="ORF">METZ01_LOCUS412392</name>
</gene>
<feature type="non-terminal residue" evidence="1">
    <location>
        <position position="60"/>
    </location>
</feature>
<dbReference type="AlphaFoldDB" id="A0A382WN39"/>
<dbReference type="Gene3D" id="3.40.720.10">
    <property type="entry name" value="Alkaline Phosphatase, subunit A"/>
    <property type="match status" value="1"/>
</dbReference>